<dbReference type="EMBL" id="JAVYAA010000001">
    <property type="protein sequence ID" value="MDT8975316.1"/>
    <property type="molecule type" value="Genomic_DNA"/>
</dbReference>
<feature type="chain" id="PRO_5042479048" evidence="1">
    <location>
        <begin position="29"/>
        <end position="257"/>
    </location>
</feature>
<comment type="caution">
    <text evidence="2">The sequence shown here is derived from an EMBL/GenBank/DDBJ whole genome shotgun (WGS) entry which is preliminary data.</text>
</comment>
<keyword evidence="1" id="KW-0732">Signal</keyword>
<evidence type="ECO:0000313" key="2">
    <source>
        <dbReference type="EMBL" id="MDT8975316.1"/>
    </source>
</evidence>
<sequence length="257" mass="29199">MNAVSKIAITALSSILLLGSSMNLMAEAAPSSSLSDIGLKTSATKTQSEGEKERLEKEEIARITALLEKNPDDTYVTYSSFQPKGQEVWGYSDYWMGKGYDKYEDYLKKAASLKESTPQQPDSLPEGYAFAKAYIEGPYGSEYKAEMKAEAEKLGKKVYSKKVNWTCTNLIQLTYTNGENYIELYSGRIQEKNMKEKEYTYKSYKDMKQQYPQLDDKIMVNRLSWNENGKSFSIQTNPGNPLMKEDLIKLAKTMVKK</sequence>
<dbReference type="RefSeq" id="WP_315743289.1">
    <property type="nucleotide sequence ID" value="NZ_JAVYAA010000001.1"/>
</dbReference>
<evidence type="ECO:0000256" key="1">
    <source>
        <dbReference type="SAM" id="SignalP"/>
    </source>
</evidence>
<proteinExistence type="predicted"/>
<feature type="signal peptide" evidence="1">
    <location>
        <begin position="1"/>
        <end position="28"/>
    </location>
</feature>
<gene>
    <name evidence="2" type="ORF">RQP50_03545</name>
</gene>
<reference evidence="3" key="1">
    <citation type="submission" date="2023-09" db="EMBL/GenBank/DDBJ databases">
        <title>Paenibacillus sp. chi10 Genome sequencing and assembly.</title>
        <authorList>
            <person name="Kim I."/>
        </authorList>
    </citation>
    <scope>NUCLEOTIDE SEQUENCE [LARGE SCALE GENOMIC DNA]</scope>
    <source>
        <strain evidence="3">chi10</strain>
    </source>
</reference>
<evidence type="ECO:0000313" key="3">
    <source>
        <dbReference type="Proteomes" id="UP001250538"/>
    </source>
</evidence>
<dbReference type="AlphaFoldDB" id="A0AAJ2N369"/>
<keyword evidence="3" id="KW-1185">Reference proteome</keyword>
<organism evidence="2 3">
    <name type="scientific">Paenibacillus suaedae</name>
    <dbReference type="NCBI Taxonomy" id="3077233"/>
    <lineage>
        <taxon>Bacteria</taxon>
        <taxon>Bacillati</taxon>
        <taxon>Bacillota</taxon>
        <taxon>Bacilli</taxon>
        <taxon>Bacillales</taxon>
        <taxon>Paenibacillaceae</taxon>
        <taxon>Paenibacillus</taxon>
    </lineage>
</organism>
<protein>
    <submittedName>
        <fullName evidence="2">Uncharacterized protein</fullName>
    </submittedName>
</protein>
<dbReference type="Proteomes" id="UP001250538">
    <property type="component" value="Unassembled WGS sequence"/>
</dbReference>
<name>A0AAJ2N369_9BACL</name>
<accession>A0AAJ2N369</accession>